<dbReference type="Proteomes" id="UP000824782">
    <property type="component" value="Unassembled WGS sequence"/>
</dbReference>
<organism evidence="1 2">
    <name type="scientific">Engystomops pustulosus</name>
    <name type="common">Tungara frog</name>
    <name type="synonym">Physalaemus pustulosus</name>
    <dbReference type="NCBI Taxonomy" id="76066"/>
    <lineage>
        <taxon>Eukaryota</taxon>
        <taxon>Metazoa</taxon>
        <taxon>Chordata</taxon>
        <taxon>Craniata</taxon>
        <taxon>Vertebrata</taxon>
        <taxon>Euteleostomi</taxon>
        <taxon>Amphibia</taxon>
        <taxon>Batrachia</taxon>
        <taxon>Anura</taxon>
        <taxon>Neobatrachia</taxon>
        <taxon>Hyloidea</taxon>
        <taxon>Leptodactylidae</taxon>
        <taxon>Leiuperinae</taxon>
        <taxon>Engystomops</taxon>
    </lineage>
</organism>
<comment type="caution">
    <text evidence="1">The sequence shown here is derived from an EMBL/GenBank/DDBJ whole genome shotgun (WGS) entry which is preliminary data.</text>
</comment>
<name>A0AAV6ZAE2_ENGPU</name>
<proteinExistence type="predicted"/>
<keyword evidence="2" id="KW-1185">Reference proteome</keyword>
<reference evidence="1" key="1">
    <citation type="thesis" date="2020" institute="ProQuest LLC" country="789 East Eisenhower Parkway, Ann Arbor, MI, USA">
        <title>Comparative Genomics and Chromosome Evolution.</title>
        <authorList>
            <person name="Mudd A.B."/>
        </authorList>
    </citation>
    <scope>NUCLEOTIDE SEQUENCE</scope>
    <source>
        <strain evidence="1">237g6f4</strain>
        <tissue evidence="1">Blood</tissue>
    </source>
</reference>
<sequence length="92" mass="10229">MSPRPVRVISQENPTEYWMGLSIGGNCLKAHNPSGHFGYCNVPGYHPLDCPLCDDLISRGNTISIYSLLADTDLYHILFSVHIQSCIHVVQT</sequence>
<protein>
    <submittedName>
        <fullName evidence="1">Uncharacterized protein</fullName>
    </submittedName>
</protein>
<accession>A0AAV6ZAE2</accession>
<dbReference type="EMBL" id="WNYA01003780">
    <property type="protein sequence ID" value="KAG8543218.1"/>
    <property type="molecule type" value="Genomic_DNA"/>
</dbReference>
<gene>
    <name evidence="1" type="ORF">GDO81_025196</name>
</gene>
<evidence type="ECO:0000313" key="1">
    <source>
        <dbReference type="EMBL" id="KAG8543218.1"/>
    </source>
</evidence>
<dbReference type="AlphaFoldDB" id="A0AAV6ZAE2"/>
<evidence type="ECO:0000313" key="2">
    <source>
        <dbReference type="Proteomes" id="UP000824782"/>
    </source>
</evidence>